<organism evidence="3 4">
    <name type="scientific">Porphyridium purpureum</name>
    <name type="common">Red alga</name>
    <name type="synonym">Porphyridium cruentum</name>
    <dbReference type="NCBI Taxonomy" id="35688"/>
    <lineage>
        <taxon>Eukaryota</taxon>
        <taxon>Rhodophyta</taxon>
        <taxon>Bangiophyceae</taxon>
        <taxon>Porphyridiales</taxon>
        <taxon>Porphyridiaceae</taxon>
        <taxon>Porphyridium</taxon>
    </lineage>
</organism>
<dbReference type="GO" id="GO:0003676">
    <property type="term" value="F:nucleic acid binding"/>
    <property type="evidence" value="ECO:0007669"/>
    <property type="project" value="InterPro"/>
</dbReference>
<comment type="caution">
    <text evidence="3">The sequence shown here is derived from an EMBL/GenBank/DDBJ whole genome shotgun (WGS) entry which is preliminary data.</text>
</comment>
<dbReference type="GO" id="GO:0015074">
    <property type="term" value="P:DNA integration"/>
    <property type="evidence" value="ECO:0007669"/>
    <property type="project" value="InterPro"/>
</dbReference>
<feature type="region of interest" description="Disordered" evidence="1">
    <location>
        <begin position="114"/>
        <end position="152"/>
    </location>
</feature>
<feature type="domain" description="Integrase catalytic" evidence="2">
    <location>
        <begin position="969"/>
        <end position="1152"/>
    </location>
</feature>
<evidence type="ECO:0000256" key="1">
    <source>
        <dbReference type="SAM" id="MobiDB-lite"/>
    </source>
</evidence>
<dbReference type="InterPro" id="IPR036397">
    <property type="entry name" value="RNaseH_sf"/>
</dbReference>
<dbReference type="SUPFAM" id="SSF57756">
    <property type="entry name" value="Retrovirus zinc finger-like domains"/>
    <property type="match status" value="1"/>
</dbReference>
<dbReference type="Proteomes" id="UP000324585">
    <property type="component" value="Unassembled WGS sequence"/>
</dbReference>
<proteinExistence type="predicted"/>
<dbReference type="InterPro" id="IPR001584">
    <property type="entry name" value="Integrase_cat-core"/>
</dbReference>
<name>A0A5J4YQY5_PORPP</name>
<dbReference type="GO" id="GO:0008270">
    <property type="term" value="F:zinc ion binding"/>
    <property type="evidence" value="ECO:0007669"/>
    <property type="project" value="InterPro"/>
</dbReference>
<evidence type="ECO:0000313" key="4">
    <source>
        <dbReference type="Proteomes" id="UP000324585"/>
    </source>
</evidence>
<dbReference type="Pfam" id="PF07727">
    <property type="entry name" value="RVT_2"/>
    <property type="match status" value="1"/>
</dbReference>
<dbReference type="InterPro" id="IPR013103">
    <property type="entry name" value="RVT_2"/>
</dbReference>
<dbReference type="InterPro" id="IPR012337">
    <property type="entry name" value="RNaseH-like_sf"/>
</dbReference>
<sequence>MGSLQCTGTRAGRSIPTYFAQPSNWELPPETRAWLLSSKDEPEHPVVRIIAIRETVGYHQYNMVIPDDLESLSRDELAQISHREGVVFARKANVARIRQLLSAERDLQRNVTNEVSNAASPGHQAASDVQGDGPAETSYAGLTDPEDVHEGQRDAHGVHDVGESNEQSATGSRVRKFLAEYQHEDAATWRADLPLILSPEDIEAAPVRDKVAFIRAVRPRGLRNLTLTPGQPLETEYASWLTGIGHNRQRHRDEGSTESSDQFDPSLLISMDLGSFSTEKRLAIEDLRDFVVMFRTYSGVALMVQMTRRLPRSSILDCGLFAREQFASFLTAAQVPGFRLSDPGVPTIDRFRRIYEDSNDSRSSATVLDANGRTPQRGAAPVTDTWQQDSGRLQASTVDHSSQPVVPPIVSVPGNEYGLARNSSTVSKMIRSEDIFYMDEYKDKISYYRWKQEALLTFARAEVTEHHRAPILGMMLGGTIKMFYTDKVQYNKSLNDAFELLDSKVFTGEFHEQMVDLFDGVKFRHIANRMRNSGNKGILHVLYHDTLKYAQGCLPTEYHGERRLLRALRNAVRDESFASAVLLKDFNTADDLYAHLVGCINIQSRIVRPSLPASQPRAQHQLFTRDLRHQVSSSSAAGSHAKKSSAPFCRNCSSPEHLAMQCPEPPKCHNCGSTSHFIAQCSETLNQKLQRAPVRNIRALLFSNEDMQASDIDPVLESVESFEEHNASGHDNSIEDELFYSAVNDMHIKYEHLQSIASATRSSGAIGLALLSQRMISDFWGVCVDTGASSNFCSLPQWQAFCALSNSPSSLRPVTMRSVGLDIGIFRIIGTGEFRLPVSSDVFLTVDVDVLDTSKAEDPQWPPLVLGLLTMDHHSCFPNNLTDALVFPTLQIEIPLIRKFGKLFIDPAIFARASPLLTYAELRKIHRKFNHASSERIQRIFDIADQPLSENEFSILARLSRQCHICQRFSKAPATFRLSANVEVNFNHTVQLDTFYLPHTQGERPMPVMHIVCEGTRFMSGQWLKHDSTSGALFEIFFLCWISAYNGAPHIVKVDAGSAYASREFQALANVHGIHVDVQPIEGHQSIGRVERAHGIVGIMYEKMILEDPDADADDTLAHCFFVANSSCGLSGIPPCLMVFGSMPRMVISSIQDVPSQAARINALVLARRVYEEFIAKQYLNIALSRRHAALGSEMQDTGPPVPGDLVIIARERNRRRNYDGPYLCVAVDGHKVSVRMPPTGAVRIFHVARVRKYRIEPAAELLTQPISAREYRLNPDLQLRFKSSDEEELSWLYNQGAFIIAERVPTNAVIVPAKMVRVLKNYRTAHETTKSRLVALGHVDAQKRSLIVESPMLSQWALKVIVSTTVQFGWTIHTQDAKKAYLQATKSLQRPVYIVLRSVLCNLFCNAVNIPPRDILYLLVVKPLYGLSESGMYWWFSVQHALSTLSLVPTPMDPCFFIQASDGLVGVLSDNIIYAGTRSFLGSLQQKLAEFIMSPAETPPLEYNGVRLEQNLRMHQTEYLQTLRRSALEALTPEQFRGRIRWLGQTRPDLLPLSPSALDLADTAKRVGKYLAETERWYLPYDRLDADFRVHAYSDASFATDGTRSRLGFCIFLVDGVHRAHLLHARSYLSPRVVRSVLAAELYAASDCLDFCLALQPTLCSVHVRDVPITLFTDSQSIFDTVHKAKVFTEKRLMVDVVQLREAIATGELQDLAHLRASSNIADSLTKFDTRRLMWHQYFMTGKLDHDVHMATQRYSPELLKSFLRVVFASELDAKFTRPFKFSKFLRSVWRIIARHRSFKLSTTYWCSHKLAPDSFSLVISSAKSRHVVLPVSVPYNVQMPPIFREGAGQSFFLQSPVRISHAVFRAPCLFECPVDFLLFARARVFTLAV</sequence>
<dbReference type="OrthoDB" id="5664at2759"/>
<evidence type="ECO:0000313" key="3">
    <source>
        <dbReference type="EMBL" id="KAA8493665.1"/>
    </source>
</evidence>
<keyword evidence="4" id="KW-1185">Reference proteome</keyword>
<dbReference type="Gene3D" id="3.30.420.10">
    <property type="entry name" value="Ribonuclease H-like superfamily/Ribonuclease H"/>
    <property type="match status" value="1"/>
</dbReference>
<feature type="region of interest" description="Disordered" evidence="1">
    <location>
        <begin position="363"/>
        <end position="383"/>
    </location>
</feature>
<dbReference type="PROSITE" id="PS50994">
    <property type="entry name" value="INTEGRASE"/>
    <property type="match status" value="1"/>
</dbReference>
<protein>
    <recommendedName>
        <fullName evidence="2">Integrase catalytic domain-containing protein</fullName>
    </recommendedName>
</protein>
<dbReference type="SUPFAM" id="SSF53098">
    <property type="entry name" value="Ribonuclease H-like"/>
    <property type="match status" value="1"/>
</dbReference>
<dbReference type="EMBL" id="VRMN01000006">
    <property type="protein sequence ID" value="KAA8493665.1"/>
    <property type="molecule type" value="Genomic_DNA"/>
</dbReference>
<dbReference type="SMART" id="SM00343">
    <property type="entry name" value="ZnF_C2HC"/>
    <property type="match status" value="2"/>
</dbReference>
<dbReference type="Gene3D" id="4.10.60.10">
    <property type="entry name" value="Zinc finger, CCHC-type"/>
    <property type="match status" value="1"/>
</dbReference>
<gene>
    <name evidence="3" type="ORF">FVE85_4802</name>
</gene>
<reference evidence="4" key="1">
    <citation type="journal article" date="2019" name="Nat. Commun.">
        <title>Expansion of phycobilisome linker gene families in mesophilic red algae.</title>
        <authorList>
            <person name="Lee J."/>
            <person name="Kim D."/>
            <person name="Bhattacharya D."/>
            <person name="Yoon H.S."/>
        </authorList>
    </citation>
    <scope>NUCLEOTIDE SEQUENCE [LARGE SCALE GENOMIC DNA]</scope>
    <source>
        <strain evidence="4">CCMP 1328</strain>
    </source>
</reference>
<accession>A0A5J4YQY5</accession>
<evidence type="ECO:0000259" key="2">
    <source>
        <dbReference type="PROSITE" id="PS50994"/>
    </source>
</evidence>
<dbReference type="InterPro" id="IPR036875">
    <property type="entry name" value="Znf_CCHC_sf"/>
</dbReference>
<dbReference type="InterPro" id="IPR001878">
    <property type="entry name" value="Znf_CCHC"/>
</dbReference>